<comment type="caution">
    <text evidence="2">The sequence shown here is derived from an EMBL/GenBank/DDBJ whole genome shotgun (WGS) entry which is preliminary data.</text>
</comment>
<keyword evidence="3" id="KW-1185">Reference proteome</keyword>
<feature type="region of interest" description="Disordered" evidence="1">
    <location>
        <begin position="1"/>
        <end position="60"/>
    </location>
</feature>
<evidence type="ECO:0000313" key="2">
    <source>
        <dbReference type="EMBL" id="CAB1458325.1"/>
    </source>
</evidence>
<proteinExistence type="predicted"/>
<reference evidence="2" key="1">
    <citation type="submission" date="2020-03" db="EMBL/GenBank/DDBJ databases">
        <authorList>
            <person name="Weist P."/>
        </authorList>
    </citation>
    <scope>NUCLEOTIDE SEQUENCE</scope>
</reference>
<organism evidence="2 3">
    <name type="scientific">Pleuronectes platessa</name>
    <name type="common">European plaice</name>
    <dbReference type="NCBI Taxonomy" id="8262"/>
    <lineage>
        <taxon>Eukaryota</taxon>
        <taxon>Metazoa</taxon>
        <taxon>Chordata</taxon>
        <taxon>Craniata</taxon>
        <taxon>Vertebrata</taxon>
        <taxon>Euteleostomi</taxon>
        <taxon>Actinopterygii</taxon>
        <taxon>Neopterygii</taxon>
        <taxon>Teleostei</taxon>
        <taxon>Neoteleostei</taxon>
        <taxon>Acanthomorphata</taxon>
        <taxon>Carangaria</taxon>
        <taxon>Pleuronectiformes</taxon>
        <taxon>Pleuronectoidei</taxon>
        <taxon>Pleuronectidae</taxon>
        <taxon>Pleuronectes</taxon>
    </lineage>
</organism>
<dbReference type="Proteomes" id="UP001153269">
    <property type="component" value="Unassembled WGS sequence"/>
</dbReference>
<sequence length="195" mass="21006">MNQTSLTVATWGETPSTSTRPPSLQCLLLAPYDDDGDIKDKRNDGESEAGGAGGDNERDDDHDLLLLPMTSLSLSQVKTGPADTLAISGGQWGVLAGSNGIEEEFEPQLEDLHCQMSSEVSPCLKMAGEDETGQKDDTEEELRWTEGVDLTCCTGQLEHEGDGGWGQMEKGYSQSGVICAKEQQSLVKDEGWPRP</sequence>
<feature type="compositionally biased region" description="Polar residues" evidence="1">
    <location>
        <begin position="1"/>
        <end position="22"/>
    </location>
</feature>
<dbReference type="AlphaFoldDB" id="A0A9N7ZBL0"/>
<name>A0A9N7ZBL0_PLEPL</name>
<protein>
    <submittedName>
        <fullName evidence="2">Uncharacterized protein</fullName>
    </submittedName>
</protein>
<gene>
    <name evidence="2" type="ORF">PLEPLA_LOCUS46155</name>
</gene>
<evidence type="ECO:0000313" key="3">
    <source>
        <dbReference type="Proteomes" id="UP001153269"/>
    </source>
</evidence>
<evidence type="ECO:0000256" key="1">
    <source>
        <dbReference type="SAM" id="MobiDB-lite"/>
    </source>
</evidence>
<accession>A0A9N7ZBL0</accession>
<dbReference type="EMBL" id="CADEAL010004383">
    <property type="protein sequence ID" value="CAB1458325.1"/>
    <property type="molecule type" value="Genomic_DNA"/>
</dbReference>